<dbReference type="AlphaFoldDB" id="U1XAZ9"/>
<evidence type="ECO:0000313" key="4">
    <source>
        <dbReference type="Proteomes" id="UP000016511"/>
    </source>
</evidence>
<sequence>MPKGGLQTFVGFLARKICNGTIGEFLIEFMENKVKHSTRTSTYNNQIFMTKKHLLPVLGNKKLKDIKPFDCYFYESMAVF</sequence>
<dbReference type="SUPFAM" id="SSF56349">
    <property type="entry name" value="DNA breaking-rejoining enzymes"/>
    <property type="match status" value="1"/>
</dbReference>
<organism evidence="3 4">
    <name type="scientific">Aneurinibacillus aneurinilyticus ATCC 12856</name>
    <dbReference type="NCBI Taxonomy" id="649747"/>
    <lineage>
        <taxon>Bacteria</taxon>
        <taxon>Bacillati</taxon>
        <taxon>Bacillota</taxon>
        <taxon>Bacilli</taxon>
        <taxon>Bacillales</taxon>
        <taxon>Paenibacillaceae</taxon>
        <taxon>Aneurinibacillus group</taxon>
        <taxon>Aneurinibacillus</taxon>
    </lineage>
</organism>
<dbReference type="Pfam" id="PF14659">
    <property type="entry name" value="Phage_int_SAM_3"/>
    <property type="match status" value="1"/>
</dbReference>
<dbReference type="GeneID" id="99678101"/>
<evidence type="ECO:0000259" key="2">
    <source>
        <dbReference type="Pfam" id="PF14659"/>
    </source>
</evidence>
<dbReference type="EMBL" id="AWSJ01000017">
    <property type="protein sequence ID" value="ERI11713.1"/>
    <property type="molecule type" value="Genomic_DNA"/>
</dbReference>
<dbReference type="InterPro" id="IPR004107">
    <property type="entry name" value="Integrase_SAM-like_N"/>
</dbReference>
<dbReference type="RefSeq" id="WP_021619858.1">
    <property type="nucleotide sequence ID" value="NZ_KE952707.1"/>
</dbReference>
<dbReference type="GO" id="GO:0015074">
    <property type="term" value="P:DNA integration"/>
    <property type="evidence" value="ECO:0007669"/>
    <property type="project" value="InterPro"/>
</dbReference>
<dbReference type="HOGENOM" id="CLU_2582052_0_0_9"/>
<proteinExistence type="predicted"/>
<dbReference type="Gene3D" id="1.10.150.130">
    <property type="match status" value="1"/>
</dbReference>
<evidence type="ECO:0000313" key="3">
    <source>
        <dbReference type="EMBL" id="ERI11713.1"/>
    </source>
</evidence>
<dbReference type="InterPro" id="IPR011010">
    <property type="entry name" value="DNA_brk_join_enz"/>
</dbReference>
<name>U1XAZ9_ANEAE</name>
<dbReference type="GO" id="GO:0003677">
    <property type="term" value="F:DNA binding"/>
    <property type="evidence" value="ECO:0007669"/>
    <property type="project" value="UniProtKB-KW"/>
</dbReference>
<keyword evidence="4" id="KW-1185">Reference proteome</keyword>
<feature type="domain" description="Integrase SAM-like N-terminal" evidence="2">
    <location>
        <begin position="21"/>
        <end position="71"/>
    </location>
</feature>
<protein>
    <recommendedName>
        <fullName evidence="2">Integrase SAM-like N-terminal domain-containing protein</fullName>
    </recommendedName>
</protein>
<evidence type="ECO:0000256" key="1">
    <source>
        <dbReference type="ARBA" id="ARBA00023125"/>
    </source>
</evidence>
<reference evidence="3 4" key="1">
    <citation type="submission" date="2013-08" db="EMBL/GenBank/DDBJ databases">
        <authorList>
            <person name="Weinstock G."/>
            <person name="Sodergren E."/>
            <person name="Wylie T."/>
            <person name="Fulton L."/>
            <person name="Fulton R."/>
            <person name="Fronick C."/>
            <person name="O'Laughlin M."/>
            <person name="Godfrey J."/>
            <person name="Miner T."/>
            <person name="Herter B."/>
            <person name="Appelbaum E."/>
            <person name="Cordes M."/>
            <person name="Lek S."/>
            <person name="Wollam A."/>
            <person name="Pepin K.H."/>
            <person name="Palsikar V.B."/>
            <person name="Mitreva M."/>
            <person name="Wilson R.K."/>
        </authorList>
    </citation>
    <scope>NUCLEOTIDE SEQUENCE [LARGE SCALE GENOMIC DNA]</scope>
    <source>
        <strain evidence="3 4">ATCC 12856</strain>
    </source>
</reference>
<keyword evidence="1" id="KW-0238">DNA-binding</keyword>
<accession>U1XAZ9</accession>
<comment type="caution">
    <text evidence="3">The sequence shown here is derived from an EMBL/GenBank/DDBJ whole genome shotgun (WGS) entry which is preliminary data.</text>
</comment>
<dbReference type="Proteomes" id="UP000016511">
    <property type="component" value="Unassembled WGS sequence"/>
</dbReference>
<dbReference type="InterPro" id="IPR010998">
    <property type="entry name" value="Integrase_recombinase_N"/>
</dbReference>
<gene>
    <name evidence="3" type="ORF">HMPREF0083_00170</name>
</gene>